<evidence type="ECO:0000313" key="2">
    <source>
        <dbReference type="Proteomes" id="UP000325161"/>
    </source>
</evidence>
<accession>A0A5C0AYR6</accession>
<evidence type="ECO:0000313" key="1">
    <source>
        <dbReference type="EMBL" id="QEI07345.1"/>
    </source>
</evidence>
<dbReference type="EMBL" id="CP043046">
    <property type="protein sequence ID" value="QEI07345.1"/>
    <property type="molecule type" value="Genomic_DNA"/>
</dbReference>
<sequence>MRGLLRVFAIAGLTSLAACDYLGLQSSTQLEARLGAEGKAVGGACRHAGRALEDCYMLNPRVPKAPIFEGWREMNNYMIENKIEVVSPDLANKKRAADALAAALAAKEAR</sequence>
<name>A0A5C0AYR6_9BURK</name>
<organism evidence="1 2">
    <name type="scientific">Pigmentiphaga aceris</name>
    <dbReference type="NCBI Taxonomy" id="1940612"/>
    <lineage>
        <taxon>Bacteria</taxon>
        <taxon>Pseudomonadati</taxon>
        <taxon>Pseudomonadota</taxon>
        <taxon>Betaproteobacteria</taxon>
        <taxon>Burkholderiales</taxon>
        <taxon>Alcaligenaceae</taxon>
        <taxon>Pigmentiphaga</taxon>
    </lineage>
</organism>
<keyword evidence="2" id="KW-1185">Reference proteome</keyword>
<dbReference type="Proteomes" id="UP000325161">
    <property type="component" value="Chromosome"/>
</dbReference>
<protein>
    <submittedName>
        <fullName evidence="1">Uncharacterized protein</fullName>
    </submittedName>
</protein>
<gene>
    <name evidence="1" type="ORF">FXN63_16965</name>
</gene>
<dbReference type="RefSeq" id="WP_148816392.1">
    <property type="nucleotide sequence ID" value="NZ_CP043046.1"/>
</dbReference>
<dbReference type="PROSITE" id="PS51257">
    <property type="entry name" value="PROKAR_LIPOPROTEIN"/>
    <property type="match status" value="1"/>
</dbReference>
<dbReference type="KEGG" id="pacr:FXN63_16965"/>
<dbReference type="OrthoDB" id="8527508at2"/>
<dbReference type="AlphaFoldDB" id="A0A5C0AYR6"/>
<proteinExistence type="predicted"/>
<reference evidence="1 2" key="1">
    <citation type="submission" date="2019-08" db="EMBL/GenBank/DDBJ databases">
        <title>Amphibian skin-associated Pigmentiphaga: genome sequence and occurrence across geography and hosts.</title>
        <authorList>
            <person name="Bletz M.C."/>
            <person name="Bunk B."/>
            <person name="Sproeer C."/>
            <person name="Biwer P."/>
            <person name="Reiter S."/>
            <person name="Rabemananjara F.C.E."/>
            <person name="Schulz S."/>
            <person name="Overmann J."/>
            <person name="Vences M."/>
        </authorList>
    </citation>
    <scope>NUCLEOTIDE SEQUENCE [LARGE SCALE GENOMIC DNA]</scope>
    <source>
        <strain evidence="1 2">Mada1488</strain>
    </source>
</reference>